<feature type="non-terminal residue" evidence="1">
    <location>
        <position position="1"/>
    </location>
</feature>
<name>A0ABV9A749_9ACTN</name>
<dbReference type="Gene3D" id="3.40.50.150">
    <property type="entry name" value="Vaccinia Virus protein VP39"/>
    <property type="match status" value="1"/>
</dbReference>
<reference evidence="2" key="1">
    <citation type="journal article" date="2019" name="Int. J. Syst. Evol. Microbiol.">
        <title>The Global Catalogue of Microorganisms (GCM) 10K type strain sequencing project: providing services to taxonomists for standard genome sequencing and annotation.</title>
        <authorList>
            <consortium name="The Broad Institute Genomics Platform"/>
            <consortium name="The Broad Institute Genome Sequencing Center for Infectious Disease"/>
            <person name="Wu L."/>
            <person name="Ma J."/>
        </authorList>
    </citation>
    <scope>NUCLEOTIDE SEQUENCE [LARGE SCALE GENOMIC DNA]</scope>
    <source>
        <strain evidence="2">CGMCC 4.7357</strain>
    </source>
</reference>
<gene>
    <name evidence="1" type="ORF">ACFPA8_11365</name>
</gene>
<keyword evidence="2" id="KW-1185">Reference proteome</keyword>
<accession>A0ABV9A749</accession>
<dbReference type="RefSeq" id="WP_386446332.1">
    <property type="nucleotide sequence ID" value="NZ_JBHSFH010000006.1"/>
</dbReference>
<dbReference type="Proteomes" id="UP001595997">
    <property type="component" value="Unassembled WGS sequence"/>
</dbReference>
<dbReference type="SUPFAM" id="SSF53335">
    <property type="entry name" value="S-adenosyl-L-methionine-dependent methyltransferases"/>
    <property type="match status" value="1"/>
</dbReference>
<evidence type="ECO:0000313" key="1">
    <source>
        <dbReference type="EMBL" id="MFC4494730.1"/>
    </source>
</evidence>
<evidence type="ECO:0008006" key="3">
    <source>
        <dbReference type="Google" id="ProtNLM"/>
    </source>
</evidence>
<sequence length="114" mass="12178">LGVTMYLPRTATQTTLHAIASREKGTTLIADFSRATGELDDHGQQARASAASAVTADKEPLLAAYTTAEVRELLHEAGFHTVTLMESHALQARYLPPHTHPPLSSSTLLTVATT</sequence>
<evidence type="ECO:0000313" key="2">
    <source>
        <dbReference type="Proteomes" id="UP001595997"/>
    </source>
</evidence>
<dbReference type="InterPro" id="IPR029063">
    <property type="entry name" value="SAM-dependent_MTases_sf"/>
</dbReference>
<organism evidence="1 2">
    <name type="scientific">Streptomyces ovatisporus</name>
    <dbReference type="NCBI Taxonomy" id="1128682"/>
    <lineage>
        <taxon>Bacteria</taxon>
        <taxon>Bacillati</taxon>
        <taxon>Actinomycetota</taxon>
        <taxon>Actinomycetes</taxon>
        <taxon>Kitasatosporales</taxon>
        <taxon>Streptomycetaceae</taxon>
        <taxon>Streptomyces</taxon>
    </lineage>
</organism>
<protein>
    <recommendedName>
        <fullName evidence="3">SAM-dependent methyltransferase</fullName>
    </recommendedName>
</protein>
<dbReference type="EMBL" id="JBHSFH010000006">
    <property type="protein sequence ID" value="MFC4494730.1"/>
    <property type="molecule type" value="Genomic_DNA"/>
</dbReference>
<comment type="caution">
    <text evidence="1">The sequence shown here is derived from an EMBL/GenBank/DDBJ whole genome shotgun (WGS) entry which is preliminary data.</text>
</comment>
<proteinExistence type="predicted"/>